<name>A0A540V5H7_9BACL</name>
<dbReference type="OrthoDB" id="9780095at2"/>
<sequence length="201" mass="24066">MNEIAYDRHLHIQTCGIKEGIHHSSHYNRYEPTPYAALEELLKYYPINEKDAIVDFGYGLGRVGIFLHDKTGASVIGIDMNEQFIREALKNRERYCKKFRKKEEKIQFLHCFAEDYPIRPEENKFYFFNPFSLPVFTKALHRIMRSTEEAKRPVDVILYYPSIDYLDYLNHYTPFAKTIEIPIPSMHEKVWNERFIIYRLS</sequence>
<feature type="domain" description="Methyltransferase" evidence="1">
    <location>
        <begin position="53"/>
        <end position="145"/>
    </location>
</feature>
<accession>A0A540V5H7</accession>
<dbReference type="GO" id="GO:0008168">
    <property type="term" value="F:methyltransferase activity"/>
    <property type="evidence" value="ECO:0007669"/>
    <property type="project" value="UniProtKB-KW"/>
</dbReference>
<evidence type="ECO:0000259" key="1">
    <source>
        <dbReference type="Pfam" id="PF13649"/>
    </source>
</evidence>
<proteinExistence type="predicted"/>
<dbReference type="InterPro" id="IPR029063">
    <property type="entry name" value="SAM-dependent_MTases_sf"/>
</dbReference>
<gene>
    <name evidence="2" type="ORF">FKZ59_02685</name>
</gene>
<evidence type="ECO:0000313" key="3">
    <source>
        <dbReference type="Proteomes" id="UP000315753"/>
    </source>
</evidence>
<reference evidence="2 3" key="1">
    <citation type="submission" date="2019-06" db="EMBL/GenBank/DDBJ databases">
        <title>Genome sequence of Ureibacillus terrenus.</title>
        <authorList>
            <person name="Maclea K.S."/>
            <person name="Simoes M."/>
        </authorList>
    </citation>
    <scope>NUCLEOTIDE SEQUENCE [LARGE SCALE GENOMIC DNA]</scope>
    <source>
        <strain evidence="2 3">ATCC BAA-384</strain>
    </source>
</reference>
<keyword evidence="2" id="KW-0489">Methyltransferase</keyword>
<protein>
    <submittedName>
        <fullName evidence="2">Class I SAM-dependent methyltransferase</fullName>
    </submittedName>
</protein>
<organism evidence="2 3">
    <name type="scientific">Ureibacillus terrenus</name>
    <dbReference type="NCBI Taxonomy" id="118246"/>
    <lineage>
        <taxon>Bacteria</taxon>
        <taxon>Bacillati</taxon>
        <taxon>Bacillota</taxon>
        <taxon>Bacilli</taxon>
        <taxon>Bacillales</taxon>
        <taxon>Caryophanaceae</taxon>
        <taxon>Ureibacillus</taxon>
    </lineage>
</organism>
<dbReference type="CDD" id="cd02440">
    <property type="entry name" value="AdoMet_MTases"/>
    <property type="match status" value="1"/>
</dbReference>
<dbReference type="Pfam" id="PF13649">
    <property type="entry name" value="Methyltransf_25"/>
    <property type="match status" value="1"/>
</dbReference>
<dbReference type="InterPro" id="IPR041698">
    <property type="entry name" value="Methyltransf_25"/>
</dbReference>
<dbReference type="Gene3D" id="3.40.50.150">
    <property type="entry name" value="Vaccinia Virus protein VP39"/>
    <property type="match status" value="1"/>
</dbReference>
<dbReference type="Proteomes" id="UP000315753">
    <property type="component" value="Unassembled WGS sequence"/>
</dbReference>
<evidence type="ECO:0000313" key="2">
    <source>
        <dbReference type="EMBL" id="TQE92015.1"/>
    </source>
</evidence>
<dbReference type="AlphaFoldDB" id="A0A540V5H7"/>
<dbReference type="RefSeq" id="WP_141601191.1">
    <property type="nucleotide sequence ID" value="NZ_JARMSB010000008.1"/>
</dbReference>
<dbReference type="SUPFAM" id="SSF53335">
    <property type="entry name" value="S-adenosyl-L-methionine-dependent methyltransferases"/>
    <property type="match status" value="1"/>
</dbReference>
<comment type="caution">
    <text evidence="2">The sequence shown here is derived from an EMBL/GenBank/DDBJ whole genome shotgun (WGS) entry which is preliminary data.</text>
</comment>
<dbReference type="GO" id="GO:0032259">
    <property type="term" value="P:methylation"/>
    <property type="evidence" value="ECO:0007669"/>
    <property type="project" value="UniProtKB-KW"/>
</dbReference>
<keyword evidence="2" id="KW-0808">Transferase</keyword>
<dbReference type="EMBL" id="VIGD01000002">
    <property type="protein sequence ID" value="TQE92015.1"/>
    <property type="molecule type" value="Genomic_DNA"/>
</dbReference>
<keyword evidence="3" id="KW-1185">Reference proteome</keyword>